<dbReference type="GeneID" id="106180778"/>
<dbReference type="PROSITE" id="PS50181">
    <property type="entry name" value="FBOX"/>
    <property type="match status" value="1"/>
</dbReference>
<dbReference type="SMART" id="SM00256">
    <property type="entry name" value="FBOX"/>
    <property type="match status" value="1"/>
</dbReference>
<dbReference type="RefSeq" id="XP_013420359.1">
    <property type="nucleotide sequence ID" value="XM_013564905.2"/>
</dbReference>
<dbReference type="InterPro" id="IPR011047">
    <property type="entry name" value="Quinoprotein_ADH-like_sf"/>
</dbReference>
<dbReference type="PANTHER" id="PTHR20995:SF17">
    <property type="entry name" value="F-BOX_WD REPEAT-CONTAINING PROTEIN 5"/>
    <property type="match status" value="1"/>
</dbReference>
<evidence type="ECO:0000313" key="6">
    <source>
        <dbReference type="RefSeq" id="XP_023932151.1"/>
    </source>
</evidence>
<dbReference type="OMA" id="CHENDHR"/>
<feature type="region of interest" description="Disordered" evidence="2">
    <location>
        <begin position="542"/>
        <end position="566"/>
    </location>
</feature>
<organism evidence="5">
    <name type="scientific">Lingula anatina</name>
    <name type="common">Brachiopod</name>
    <name type="synonym">Lingula unguis</name>
    <dbReference type="NCBI Taxonomy" id="7574"/>
    <lineage>
        <taxon>Eukaryota</taxon>
        <taxon>Metazoa</taxon>
        <taxon>Spiralia</taxon>
        <taxon>Lophotrochozoa</taxon>
        <taxon>Brachiopoda</taxon>
        <taxon>Linguliformea</taxon>
        <taxon>Lingulata</taxon>
        <taxon>Lingulida</taxon>
        <taxon>Linguloidea</taxon>
        <taxon>Lingulidae</taxon>
        <taxon>Lingula</taxon>
    </lineage>
</organism>
<dbReference type="GO" id="GO:0016567">
    <property type="term" value="P:protein ubiquitination"/>
    <property type="evidence" value="ECO:0007669"/>
    <property type="project" value="InterPro"/>
</dbReference>
<dbReference type="Pfam" id="PF00400">
    <property type="entry name" value="WD40"/>
    <property type="match status" value="2"/>
</dbReference>
<dbReference type="InterPro" id="IPR001680">
    <property type="entry name" value="WD40_rpt"/>
</dbReference>
<evidence type="ECO:0000259" key="3">
    <source>
        <dbReference type="PROSITE" id="PS50181"/>
    </source>
</evidence>
<feature type="compositionally biased region" description="Low complexity" evidence="2">
    <location>
        <begin position="456"/>
        <end position="469"/>
    </location>
</feature>
<dbReference type="STRING" id="7574.A0A1S3KD28"/>
<evidence type="ECO:0000313" key="4">
    <source>
        <dbReference type="Proteomes" id="UP000085678"/>
    </source>
</evidence>
<evidence type="ECO:0000256" key="2">
    <source>
        <dbReference type="SAM" id="MobiDB-lite"/>
    </source>
</evidence>
<dbReference type="InterPro" id="IPR042508">
    <property type="entry name" value="FBXW5"/>
</dbReference>
<protein>
    <submittedName>
        <fullName evidence="5 6">F-box/WD repeat-containing protein 5</fullName>
    </submittedName>
</protein>
<feature type="repeat" description="WD" evidence="1">
    <location>
        <begin position="120"/>
        <end position="152"/>
    </location>
</feature>
<keyword evidence="4" id="KW-1185">Reference proteome</keyword>
<dbReference type="RefSeq" id="XP_023932151.1">
    <property type="nucleotide sequence ID" value="XM_024076383.1"/>
</dbReference>
<dbReference type="SMART" id="SM00320">
    <property type="entry name" value="WD40"/>
    <property type="match status" value="3"/>
</dbReference>
<proteinExistence type="predicted"/>
<dbReference type="InterPro" id="IPR036047">
    <property type="entry name" value="F-box-like_dom_sf"/>
</dbReference>
<dbReference type="PANTHER" id="PTHR20995">
    <property type="entry name" value="F-BOX/WD REPEAT-CONTAINING PROTEIN 5"/>
    <property type="match status" value="1"/>
</dbReference>
<dbReference type="Gene3D" id="2.130.10.10">
    <property type="entry name" value="YVTN repeat-like/Quinoprotein amine dehydrogenase"/>
    <property type="match status" value="2"/>
</dbReference>
<dbReference type="GO" id="GO:0019005">
    <property type="term" value="C:SCF ubiquitin ligase complex"/>
    <property type="evidence" value="ECO:0007669"/>
    <property type="project" value="InterPro"/>
</dbReference>
<dbReference type="Pfam" id="PF12937">
    <property type="entry name" value="F-box-like"/>
    <property type="match status" value="1"/>
</dbReference>
<dbReference type="Proteomes" id="UP000085678">
    <property type="component" value="Unplaced"/>
</dbReference>
<dbReference type="SUPFAM" id="SSF50998">
    <property type="entry name" value="Quinoprotein alcohol dehydrogenase-like"/>
    <property type="match status" value="1"/>
</dbReference>
<feature type="domain" description="F-box" evidence="3">
    <location>
        <begin position="31"/>
        <end position="77"/>
    </location>
</feature>
<sequence length="794" mass="88594">MPNSECKDAKQLEAREDGNSCKLDDDSEQDVSIWQQLPDGVLYHIFSFLSARDVLHACLTCRQWMRVSYDEFLWMELFYRMLDINRQVPIAPGKTSWYYEFQRLYYHTPVIQSENLQEGPGRHTDQVLHVSFSHNGEYFATSSKDGTIKVWNAGYPATLKYSEDLTKLTWKYTQFSEFNENDTLLLVSGVHFGSHSTSGEIAVFSLQDEFQLQCRVINKPYDIFGCWYDENYLLAGNLYWLGNLSSCSTISINKAFQATESERESVMMTLFRFLNINASSIRTILVATCPNDSKSNSDLGPDDSLARGGSLKRSVSQNSVEQNVWKSQRIQIYEDEQGIQLLEVDQFNADRGRGASILYNEDYRSAESARLSDREDDGEGVARATRENQKKKEEKKARKEDQIVWRIEEQNDHVCQTSDKACSDGSMIGERQYAEGALCRPIAGLKVSNMNSNACAAGSSRAGSAPSANTKTQIDRQNSLGSTSKACTSANLRAGSAGPKIRGGSGKLTSASMAEAGPAVTHISKSTDSFSPCMYAPSTSNSYISHSPSPSPGASSSSGTASAPETPTEAKMKYLIFTTGNSTYTPHLIGIKKIDPERTKMQDTHTLIQPGSMMDQPPDGQDGVNYDGIDHLIDLGGHIIGMCLSPDHRYLYVNSRPWPKNYHIENPLYPPPIAQEIDIHVIDLQTMKEVGTMLRAHKAYTPNDECFFIFLDVCDEYVASGAEDKHGYLWDRHYGICLMKYPHTDVVNSVAFNPKDPEMLVTVSDDNSIKIWRSRNRQRQLTGHDIAGASASNG</sequence>
<dbReference type="Gene3D" id="1.20.1280.50">
    <property type="match status" value="1"/>
</dbReference>
<feature type="compositionally biased region" description="Basic and acidic residues" evidence="2">
    <location>
        <begin position="384"/>
        <end position="399"/>
    </location>
</feature>
<dbReference type="KEGG" id="lak:106180778"/>
<dbReference type="CDD" id="cd22132">
    <property type="entry name" value="F-box_FBXW5"/>
    <property type="match status" value="1"/>
</dbReference>
<feature type="region of interest" description="Disordered" evidence="2">
    <location>
        <begin position="293"/>
        <end position="314"/>
    </location>
</feature>
<dbReference type="PROSITE" id="PS50082">
    <property type="entry name" value="WD_REPEATS_2"/>
    <property type="match status" value="2"/>
</dbReference>
<dbReference type="AlphaFoldDB" id="A0A1S3KD28"/>
<evidence type="ECO:0000256" key="1">
    <source>
        <dbReference type="PROSITE-ProRule" id="PRU00221"/>
    </source>
</evidence>
<feature type="repeat" description="WD" evidence="1">
    <location>
        <begin position="740"/>
        <end position="782"/>
    </location>
</feature>
<dbReference type="InterPro" id="IPR015943">
    <property type="entry name" value="WD40/YVTN_repeat-like_dom_sf"/>
</dbReference>
<dbReference type="SUPFAM" id="SSF81383">
    <property type="entry name" value="F-box domain"/>
    <property type="match status" value="1"/>
</dbReference>
<feature type="compositionally biased region" description="Polar residues" evidence="2">
    <location>
        <begin position="470"/>
        <end position="485"/>
    </location>
</feature>
<dbReference type="PROSITE" id="PS50294">
    <property type="entry name" value="WD_REPEATS_REGION"/>
    <property type="match status" value="2"/>
</dbReference>
<gene>
    <name evidence="5 6" type="primary">LOC106180778</name>
</gene>
<dbReference type="GO" id="GO:0080008">
    <property type="term" value="C:Cul4-RING E3 ubiquitin ligase complex"/>
    <property type="evidence" value="ECO:0007669"/>
    <property type="project" value="InterPro"/>
</dbReference>
<feature type="region of interest" description="Disordered" evidence="2">
    <location>
        <begin position="456"/>
        <end position="485"/>
    </location>
</feature>
<dbReference type="InterPro" id="IPR001810">
    <property type="entry name" value="F-box_dom"/>
</dbReference>
<feature type="region of interest" description="Disordered" evidence="2">
    <location>
        <begin position="366"/>
        <end position="399"/>
    </location>
</feature>
<reference evidence="5" key="1">
    <citation type="submission" date="2023-09" db="UniProtKB">
        <authorList>
            <consortium name="RefSeq"/>
        </authorList>
    </citation>
    <scope>IDENTIFICATION</scope>
    <source>
        <tissue evidence="5 6">Gonads</tissue>
    </source>
</reference>
<evidence type="ECO:0000313" key="5">
    <source>
        <dbReference type="RefSeq" id="XP_013420359.1"/>
    </source>
</evidence>
<name>A0A1S3KD28_LINAN</name>
<accession>A0A1S3KD28</accession>
<keyword evidence="1" id="KW-0853">WD repeat</keyword>
<dbReference type="OrthoDB" id="192402at2759"/>